<evidence type="ECO:0008006" key="4">
    <source>
        <dbReference type="Google" id="ProtNLM"/>
    </source>
</evidence>
<dbReference type="HOGENOM" id="CLU_031716_1_1_1"/>
<dbReference type="VEuPathDB" id="FungiDB:Z518_03306"/>
<dbReference type="OrthoDB" id="10261384at2759"/>
<accession>A0A0D2IRN4</accession>
<sequence length="370" mass="40586">MVAEPSLGKPSSLRLLILAPSSDPTTVPPFRNLLEAITGSSPSDEVTSFSGYTSHPPLSLRTKYYSSDVSIWCDELPSISTSSVQSGDRKEADSNPVEDTLALQEWNDQMLSTAAAEVRAVIGGILLILPISSLSSSSIPDSYVSFIEAVHSLREAVEDDSYGRDIASIILLQSMSSAVQQEKLSATMEKLEDTCLSAKGILGWDFVAWDGQTQNVEKEGNANDERNEYGEKTGIQRVIEVLEGIDWSASPNVGDDDGECELGELDGDDEEITLSPHVPGNMRFSGLDHELQREMMELKMSMLEDGDDRDTHQGAQARRDMPGDEDVQVEQLQGLMERVVAIREAGSEMPKAEREKFAKREIGRIMREIG</sequence>
<dbReference type="InterPro" id="IPR034627">
    <property type="entry name" value="Irc6"/>
</dbReference>
<dbReference type="Proteomes" id="UP000053617">
    <property type="component" value="Unassembled WGS sequence"/>
</dbReference>
<dbReference type="GeneID" id="25291377"/>
<dbReference type="GO" id="GO:0016192">
    <property type="term" value="P:vesicle-mediated transport"/>
    <property type="evidence" value="ECO:0007669"/>
    <property type="project" value="InterPro"/>
</dbReference>
<keyword evidence="3" id="KW-1185">Reference proteome</keyword>
<dbReference type="PANTHER" id="PTHR28043:SF1">
    <property type="entry name" value="INCREASED RECOMBINATION CENTERS PROTEIN 6"/>
    <property type="match status" value="1"/>
</dbReference>
<feature type="region of interest" description="Disordered" evidence="1">
    <location>
        <begin position="305"/>
        <end position="325"/>
    </location>
</feature>
<reference evidence="2 3" key="1">
    <citation type="submission" date="2015-01" db="EMBL/GenBank/DDBJ databases">
        <title>The Genome Sequence of Rhinocladiella mackenzie CBS 650.93.</title>
        <authorList>
            <consortium name="The Broad Institute Genomics Platform"/>
            <person name="Cuomo C."/>
            <person name="de Hoog S."/>
            <person name="Gorbushina A."/>
            <person name="Stielow B."/>
            <person name="Teixiera M."/>
            <person name="Abouelleil A."/>
            <person name="Chapman S.B."/>
            <person name="Priest M."/>
            <person name="Young S.K."/>
            <person name="Wortman J."/>
            <person name="Nusbaum C."/>
            <person name="Birren B."/>
        </authorList>
    </citation>
    <scope>NUCLEOTIDE SEQUENCE [LARGE SCALE GENOMIC DNA]</scope>
    <source>
        <strain evidence="2 3">CBS 650.93</strain>
    </source>
</reference>
<organism evidence="2 3">
    <name type="scientific">Rhinocladiella mackenziei CBS 650.93</name>
    <dbReference type="NCBI Taxonomy" id="1442369"/>
    <lineage>
        <taxon>Eukaryota</taxon>
        <taxon>Fungi</taxon>
        <taxon>Dikarya</taxon>
        <taxon>Ascomycota</taxon>
        <taxon>Pezizomycotina</taxon>
        <taxon>Eurotiomycetes</taxon>
        <taxon>Chaetothyriomycetidae</taxon>
        <taxon>Chaetothyriales</taxon>
        <taxon>Herpotrichiellaceae</taxon>
        <taxon>Rhinocladiella</taxon>
    </lineage>
</organism>
<evidence type="ECO:0000313" key="2">
    <source>
        <dbReference type="EMBL" id="KIX08649.1"/>
    </source>
</evidence>
<protein>
    <recommendedName>
        <fullName evidence="4">Increased recombination centers protein 6</fullName>
    </recommendedName>
</protein>
<gene>
    <name evidence="2" type="ORF">Z518_03306</name>
</gene>
<dbReference type="GO" id="GO:0030674">
    <property type="term" value="F:protein-macromolecule adaptor activity"/>
    <property type="evidence" value="ECO:0007669"/>
    <property type="project" value="TreeGrafter"/>
</dbReference>
<dbReference type="Pfam" id="PF10199">
    <property type="entry name" value="Adaptin_binding"/>
    <property type="match status" value="1"/>
</dbReference>
<feature type="compositionally biased region" description="Basic and acidic residues" evidence="1">
    <location>
        <begin position="309"/>
        <end position="322"/>
    </location>
</feature>
<dbReference type="PANTHER" id="PTHR28043">
    <property type="entry name" value="INCREASED RECOMBINATION CENTERS PROTEIN 6"/>
    <property type="match status" value="1"/>
</dbReference>
<dbReference type="Gene3D" id="3.40.50.11960">
    <property type="match status" value="1"/>
</dbReference>
<proteinExistence type="predicted"/>
<dbReference type="EMBL" id="KN847476">
    <property type="protein sequence ID" value="KIX08649.1"/>
    <property type="molecule type" value="Genomic_DNA"/>
</dbReference>
<name>A0A0D2IRN4_9EURO</name>
<dbReference type="AlphaFoldDB" id="A0A0D2IRN4"/>
<evidence type="ECO:0000313" key="3">
    <source>
        <dbReference type="Proteomes" id="UP000053617"/>
    </source>
</evidence>
<evidence type="ECO:0000256" key="1">
    <source>
        <dbReference type="SAM" id="MobiDB-lite"/>
    </source>
</evidence>
<dbReference type="STRING" id="1442369.A0A0D2IRN4"/>
<dbReference type="RefSeq" id="XP_013275785.1">
    <property type="nucleotide sequence ID" value="XM_013420331.1"/>
</dbReference>